<keyword evidence="1" id="KW-0479">Metal-binding</keyword>
<dbReference type="EMBL" id="LOIC01000080">
    <property type="protein sequence ID" value="OCA53653.1"/>
    <property type="molecule type" value="Genomic_DNA"/>
</dbReference>
<dbReference type="PROSITE" id="PS51471">
    <property type="entry name" value="FE2OG_OXY"/>
    <property type="match status" value="1"/>
</dbReference>
<feature type="region of interest" description="Disordered" evidence="2">
    <location>
        <begin position="1"/>
        <end position="24"/>
    </location>
</feature>
<keyword evidence="1" id="KW-0408">Iron</keyword>
<protein>
    <recommendedName>
        <fullName evidence="3">Fe2OG dioxygenase domain-containing protein</fullName>
    </recommendedName>
</protein>
<dbReference type="AlphaFoldDB" id="A0A1B8YES3"/>
<dbReference type="InterPro" id="IPR027443">
    <property type="entry name" value="IPNS-like_sf"/>
</dbReference>
<dbReference type="Pfam" id="PF03171">
    <property type="entry name" value="2OG-FeII_Oxy"/>
    <property type="match status" value="1"/>
</dbReference>
<gene>
    <name evidence="4" type="ORF">Phpb_03204</name>
</gene>
<dbReference type="RefSeq" id="WP_065391203.1">
    <property type="nucleotide sequence ID" value="NZ_CAWMQN010000080.1"/>
</dbReference>
<keyword evidence="5" id="KW-1185">Reference proteome</keyword>
<name>A0A1B8YES3_9GAMM</name>
<proteinExistence type="inferred from homology"/>
<dbReference type="InterPro" id="IPR044861">
    <property type="entry name" value="IPNS-like_FE2OG_OXY"/>
</dbReference>
<dbReference type="InterPro" id="IPR005123">
    <property type="entry name" value="Oxoglu/Fe-dep_dioxygenase_dom"/>
</dbReference>
<dbReference type="Gene3D" id="2.60.120.330">
    <property type="entry name" value="B-lactam Antibiotic, Isopenicillin N Synthase, Chain"/>
    <property type="match status" value="1"/>
</dbReference>
<sequence length="312" mass="35818">MTTSSTMRTPVKLPPMPSESEASKTYKSVDMARSYLEGDNLIFDDNDGFDRALRDGFFLLKAPSYMDFEHGDRFAYHFFEPATEGDLRPYTGFKSYTTFSNSYEGYFDREHDQWEHFRLERKHWHLMPSEVATLGRHMAHIGICVLRSVLTYVGIPRRDWELITNGISEGLENQMLSFNHFRSEKATRGSKFHRDSGWVTVLRSTERGLLAYINDELLAIDPVPGHLIINFGSSIEVLTENLTPNVRANIHGVARTERNGQRDRMSYVMFLVSNLAGNVYKYGPNGPTKVQSVKEFVIQEASRTYDDDNDTL</sequence>
<feature type="domain" description="Fe2OG dioxygenase" evidence="3">
    <location>
        <begin position="171"/>
        <end position="273"/>
    </location>
</feature>
<comment type="caution">
    <text evidence="4">The sequence shown here is derived from an EMBL/GenBank/DDBJ whole genome shotgun (WGS) entry which is preliminary data.</text>
</comment>
<comment type="similarity">
    <text evidence="1">Belongs to the iron/ascorbate-dependent oxidoreductase family.</text>
</comment>
<dbReference type="SUPFAM" id="SSF51197">
    <property type="entry name" value="Clavaminate synthase-like"/>
    <property type="match status" value="1"/>
</dbReference>
<evidence type="ECO:0000256" key="1">
    <source>
        <dbReference type="RuleBase" id="RU003682"/>
    </source>
</evidence>
<keyword evidence="1" id="KW-0560">Oxidoreductase</keyword>
<evidence type="ECO:0000313" key="4">
    <source>
        <dbReference type="EMBL" id="OCA53653.1"/>
    </source>
</evidence>
<dbReference type="PATRIC" id="fig|29488.15.peg.3520"/>
<evidence type="ECO:0000259" key="3">
    <source>
        <dbReference type="PROSITE" id="PS51471"/>
    </source>
</evidence>
<evidence type="ECO:0000256" key="2">
    <source>
        <dbReference type="SAM" id="MobiDB-lite"/>
    </source>
</evidence>
<accession>A0A1B8YES3</accession>
<dbReference type="GO" id="GO:0046872">
    <property type="term" value="F:metal ion binding"/>
    <property type="evidence" value="ECO:0007669"/>
    <property type="project" value="UniProtKB-KW"/>
</dbReference>
<dbReference type="Proteomes" id="UP000092665">
    <property type="component" value="Unassembled WGS sequence"/>
</dbReference>
<reference evidence="5" key="1">
    <citation type="submission" date="2015-11" db="EMBL/GenBank/DDBJ databases">
        <authorList>
            <person name="Tobias N.J."/>
            <person name="Mishra B."/>
            <person name="Gupta D.K."/>
            <person name="Thines M."/>
            <person name="Stinear T.P."/>
            <person name="Bode H.B."/>
        </authorList>
    </citation>
    <scope>NUCLEOTIDE SEQUENCE [LARGE SCALE GENOMIC DNA]</scope>
    <source>
        <strain evidence="5">PB45.5</strain>
    </source>
</reference>
<evidence type="ECO:0000313" key="5">
    <source>
        <dbReference type="Proteomes" id="UP000092665"/>
    </source>
</evidence>
<organism evidence="4 5">
    <name type="scientific">Photorhabdus namnaonensis</name>
    <dbReference type="NCBI Taxonomy" id="1851568"/>
    <lineage>
        <taxon>Bacteria</taxon>
        <taxon>Pseudomonadati</taxon>
        <taxon>Pseudomonadota</taxon>
        <taxon>Gammaproteobacteria</taxon>
        <taxon>Enterobacterales</taxon>
        <taxon>Morganellaceae</taxon>
        <taxon>Photorhabdus</taxon>
    </lineage>
</organism>
<dbReference type="GO" id="GO:0016491">
    <property type="term" value="F:oxidoreductase activity"/>
    <property type="evidence" value="ECO:0007669"/>
    <property type="project" value="UniProtKB-KW"/>
</dbReference>